<evidence type="ECO:0000313" key="2">
    <source>
        <dbReference type="EMBL" id="SMB94905.1"/>
    </source>
</evidence>
<dbReference type="InterPro" id="IPR025111">
    <property type="entry name" value="DUF4032"/>
</dbReference>
<dbReference type="STRING" id="695939.SAMN00790413_02585"/>
<name>A0A1W1VNF0_9DEIO</name>
<keyword evidence="3" id="KW-1185">Reference proteome</keyword>
<dbReference type="AlphaFoldDB" id="A0A1W1VNF0"/>
<proteinExistence type="predicted"/>
<reference evidence="2 3" key="1">
    <citation type="submission" date="2017-04" db="EMBL/GenBank/DDBJ databases">
        <authorList>
            <person name="Afonso C.L."/>
            <person name="Miller P.J."/>
            <person name="Scott M.A."/>
            <person name="Spackman E."/>
            <person name="Goraichik I."/>
            <person name="Dimitrov K.M."/>
            <person name="Suarez D.L."/>
            <person name="Swayne D.E."/>
        </authorList>
    </citation>
    <scope>NUCLEOTIDE SEQUENCE [LARGE SCALE GENOMIC DNA]</scope>
    <source>
        <strain evidence="2 3">KR-140</strain>
    </source>
</reference>
<evidence type="ECO:0000259" key="1">
    <source>
        <dbReference type="Pfam" id="PF13224"/>
    </source>
</evidence>
<organism evidence="2 3">
    <name type="scientific">Deinococcus hopiensis KR-140</name>
    <dbReference type="NCBI Taxonomy" id="695939"/>
    <lineage>
        <taxon>Bacteria</taxon>
        <taxon>Thermotogati</taxon>
        <taxon>Deinococcota</taxon>
        <taxon>Deinococci</taxon>
        <taxon>Deinococcales</taxon>
        <taxon>Deinococcaceae</taxon>
        <taxon>Deinococcus</taxon>
    </lineage>
</organism>
<protein>
    <recommendedName>
        <fullName evidence="1">DUF4032 domain-containing protein</fullName>
    </recommendedName>
</protein>
<feature type="domain" description="DUF4032" evidence="1">
    <location>
        <begin position="209"/>
        <end position="280"/>
    </location>
</feature>
<dbReference type="EMBL" id="FWWU01000009">
    <property type="protein sequence ID" value="SMB94905.1"/>
    <property type="molecule type" value="Genomic_DNA"/>
</dbReference>
<dbReference type="Proteomes" id="UP000192582">
    <property type="component" value="Unassembled WGS sequence"/>
</dbReference>
<sequence length="306" mass="35817">MYEKHQAQHEVERARRKGDLHGLLALLRRQPNDLLPFSWVQHLAPEGEHALGVQPIAVDKIIGSVDRYREFDRHYLPREAHLDERWIGVRAAQLQGKELPPIQVYKVGELYFVKDGNHRVSVARRQGQAYIDAHVIELHVTVAPDEHDTLRDLIIKGEYARFLRETCLNVVAPGHREILFTTPGRYDRLLEHIRTRQYYLDRKPGREGQPPVTWEEAVESWYRRLYLRVVENLDRNDVMGRFPGRTEADLYLWIMDHRYFLTQQSGHDVGSEAATRDFCAHHAPPLYKRVGQRVRLIWGGRQHLAG</sequence>
<accession>A0A1W1VNF0</accession>
<gene>
    <name evidence="2" type="ORF">SAMN00790413_02585</name>
</gene>
<dbReference type="SUPFAM" id="SSF110849">
    <property type="entry name" value="ParB/Sulfiredoxin"/>
    <property type="match status" value="1"/>
</dbReference>
<dbReference type="InterPro" id="IPR036086">
    <property type="entry name" value="ParB/Sulfiredoxin_sf"/>
</dbReference>
<dbReference type="RefSeq" id="WP_084049822.1">
    <property type="nucleotide sequence ID" value="NZ_FWWU01000009.1"/>
</dbReference>
<dbReference type="OrthoDB" id="1100724at2"/>
<evidence type="ECO:0000313" key="3">
    <source>
        <dbReference type="Proteomes" id="UP000192582"/>
    </source>
</evidence>
<dbReference type="Pfam" id="PF13224">
    <property type="entry name" value="DUF4032"/>
    <property type="match status" value="1"/>
</dbReference>